<dbReference type="EMBL" id="BAABRU010000001">
    <property type="protein sequence ID" value="GAA5526596.1"/>
    <property type="molecule type" value="Genomic_DNA"/>
</dbReference>
<dbReference type="Proteomes" id="UP001428290">
    <property type="component" value="Unassembled WGS sequence"/>
</dbReference>
<protein>
    <recommendedName>
        <fullName evidence="3">Acetoacetate decarboxylase</fullName>
    </recommendedName>
</protein>
<evidence type="ECO:0000313" key="2">
    <source>
        <dbReference type="Proteomes" id="UP001428290"/>
    </source>
</evidence>
<dbReference type="SUPFAM" id="SSF160104">
    <property type="entry name" value="Acetoacetate decarboxylase-like"/>
    <property type="match status" value="1"/>
</dbReference>
<evidence type="ECO:0000313" key="1">
    <source>
        <dbReference type="EMBL" id="GAA5526596.1"/>
    </source>
</evidence>
<organism evidence="1 2">
    <name type="scientific">Herpetosiphon gulosus</name>
    <dbReference type="NCBI Taxonomy" id="1973496"/>
    <lineage>
        <taxon>Bacteria</taxon>
        <taxon>Bacillati</taxon>
        <taxon>Chloroflexota</taxon>
        <taxon>Chloroflexia</taxon>
        <taxon>Herpetosiphonales</taxon>
        <taxon>Herpetosiphonaceae</taxon>
        <taxon>Herpetosiphon</taxon>
    </lineage>
</organism>
<evidence type="ECO:0008006" key="3">
    <source>
        <dbReference type="Google" id="ProtNLM"/>
    </source>
</evidence>
<accession>A0ABP9WVV5</accession>
<comment type="caution">
    <text evidence="1">The sequence shown here is derived from an EMBL/GenBank/DDBJ whole genome shotgun (WGS) entry which is preliminary data.</text>
</comment>
<sequence>MSALYDSAVEADRIAATTAYPPAPWVMQGTWVWCVHPVKRNAVADLLPAPLKPLWLPTGRTLAFSLVGQYGTGSTLHYGEAACGLILKLGPRPAIWIHGLVVDLDQSVAGGRNIWHLPKELARISWTNPNRDRISADQHGRLLLSFEGIPKRINGFNAGMNFDVLVVHEQELYRIPARFAGTVGITRKIRPFFPASGAWAKFGVSGYSISGLGHGRGDFGELIKV</sequence>
<name>A0ABP9WVV5_9CHLR</name>
<reference evidence="1 2" key="1">
    <citation type="submission" date="2024-02" db="EMBL/GenBank/DDBJ databases">
        <title>Herpetosiphon gulosus NBRC 112829.</title>
        <authorList>
            <person name="Ichikawa N."/>
            <person name="Katano-Makiyama Y."/>
            <person name="Hidaka K."/>
        </authorList>
    </citation>
    <scope>NUCLEOTIDE SEQUENCE [LARGE SCALE GENOMIC DNA]</scope>
    <source>
        <strain evidence="1 2">NBRC 112829</strain>
    </source>
</reference>
<dbReference type="Gene3D" id="2.40.400.10">
    <property type="entry name" value="Acetoacetate decarboxylase-like"/>
    <property type="match status" value="1"/>
</dbReference>
<dbReference type="InterPro" id="IPR010451">
    <property type="entry name" value="Acetoacetate_decarboxylase"/>
</dbReference>
<dbReference type="Pfam" id="PF06314">
    <property type="entry name" value="ADC"/>
    <property type="match status" value="1"/>
</dbReference>
<gene>
    <name evidence="1" type="ORF">Hgul01_00369</name>
</gene>
<dbReference type="InterPro" id="IPR023375">
    <property type="entry name" value="ADC_dom_sf"/>
</dbReference>
<dbReference type="RefSeq" id="WP_345720235.1">
    <property type="nucleotide sequence ID" value="NZ_BAABRU010000001.1"/>
</dbReference>
<proteinExistence type="predicted"/>
<keyword evidence="2" id="KW-1185">Reference proteome</keyword>